<proteinExistence type="predicted"/>
<dbReference type="PaxDb" id="2850-Phatrdraft231"/>
<evidence type="ECO:0000313" key="5">
    <source>
        <dbReference type="EMBL" id="EEC42545.1"/>
    </source>
</evidence>
<dbReference type="GO" id="GO:0043001">
    <property type="term" value="P:Golgi to plasma membrane protein transport"/>
    <property type="evidence" value="ECO:0007669"/>
    <property type="project" value="TreeGrafter"/>
</dbReference>
<dbReference type="GeneID" id="7204918"/>
<dbReference type="SUPFAM" id="SSF52540">
    <property type="entry name" value="P-loop containing nucleoside triphosphate hydrolases"/>
    <property type="match status" value="1"/>
</dbReference>
<gene>
    <name evidence="5" type="ORF">PHATRDRAFT_bd231</name>
</gene>
<dbReference type="InParanoid" id="B7S4H8"/>
<dbReference type="GO" id="GO:0005525">
    <property type="term" value="F:GTP binding"/>
    <property type="evidence" value="ECO:0007669"/>
    <property type="project" value="UniProtKB-KW"/>
</dbReference>
<evidence type="ECO:0000256" key="1">
    <source>
        <dbReference type="ARBA" id="ARBA00022741"/>
    </source>
</evidence>
<evidence type="ECO:0000256" key="4">
    <source>
        <dbReference type="PIRSR" id="PIRSR606689-2"/>
    </source>
</evidence>
<dbReference type="GO" id="GO:0034067">
    <property type="term" value="P:protein localization to Golgi apparatus"/>
    <property type="evidence" value="ECO:0007669"/>
    <property type="project" value="TreeGrafter"/>
</dbReference>
<keyword evidence="1 3" id="KW-0547">Nucleotide-binding</keyword>
<protein>
    <submittedName>
        <fullName evidence="5">Uncharacterized protein</fullName>
    </submittedName>
</protein>
<feature type="binding site" evidence="4">
    <location>
        <position position="31"/>
    </location>
    <ligand>
        <name>Mg(2+)</name>
        <dbReference type="ChEBI" id="CHEBI:18420"/>
    </ligand>
</feature>
<dbReference type="KEGG" id="pti:PHATRDRAFT_bd231"/>
<dbReference type="EMBL" id="DS999290">
    <property type="protein sequence ID" value="EEC42545.1"/>
    <property type="molecule type" value="Genomic_DNA"/>
</dbReference>
<dbReference type="GO" id="GO:0005794">
    <property type="term" value="C:Golgi apparatus"/>
    <property type="evidence" value="ECO:0007669"/>
    <property type="project" value="TreeGrafter"/>
</dbReference>
<dbReference type="Gene3D" id="3.40.50.300">
    <property type="entry name" value="P-loop containing nucleotide triphosphate hydrolases"/>
    <property type="match status" value="1"/>
</dbReference>
<dbReference type="PRINTS" id="PR00328">
    <property type="entry name" value="SAR1GTPBP"/>
</dbReference>
<keyword evidence="4" id="KW-0479">Metal-binding</keyword>
<dbReference type="Proteomes" id="UP000000759">
    <property type="component" value="Unassembled WGS sequence"/>
</dbReference>
<dbReference type="GO" id="GO:0046872">
    <property type="term" value="F:metal ion binding"/>
    <property type="evidence" value="ECO:0007669"/>
    <property type="project" value="UniProtKB-KW"/>
</dbReference>
<organism evidence="5 6">
    <name type="scientific">Phaeodactylum tricornutum (strain CCAP 1055/1)</name>
    <dbReference type="NCBI Taxonomy" id="556484"/>
    <lineage>
        <taxon>Eukaryota</taxon>
        <taxon>Sar</taxon>
        <taxon>Stramenopiles</taxon>
        <taxon>Ochrophyta</taxon>
        <taxon>Bacillariophyta</taxon>
        <taxon>Bacillariophyceae</taxon>
        <taxon>Bacillariophycidae</taxon>
        <taxon>Naviculales</taxon>
        <taxon>Phaeodactylaceae</taxon>
        <taxon>Phaeodactylum</taxon>
    </lineage>
</organism>
<dbReference type="PANTHER" id="PTHR45909">
    <property type="entry name" value="ADP-RIBOSYLATION FACTOR-RELATED PROTEIN 1"/>
    <property type="match status" value="1"/>
</dbReference>
<evidence type="ECO:0000313" key="6">
    <source>
        <dbReference type="Proteomes" id="UP000000759"/>
    </source>
</evidence>
<dbReference type="STRING" id="556484.B7S4H8"/>
<evidence type="ECO:0000256" key="3">
    <source>
        <dbReference type="PIRSR" id="PIRSR606689-1"/>
    </source>
</evidence>
<reference evidence="5 6" key="1">
    <citation type="journal article" date="2008" name="Nature">
        <title>The Phaeodactylum genome reveals the evolutionary history of diatom genomes.</title>
        <authorList>
            <person name="Bowler C."/>
            <person name="Allen A.E."/>
            <person name="Badger J.H."/>
            <person name="Grimwood J."/>
            <person name="Jabbari K."/>
            <person name="Kuo A."/>
            <person name="Maheswari U."/>
            <person name="Martens C."/>
            <person name="Maumus F."/>
            <person name="Otillar R.P."/>
            <person name="Rayko E."/>
            <person name="Salamov A."/>
            <person name="Vandepoele K."/>
            <person name="Beszteri B."/>
            <person name="Gruber A."/>
            <person name="Heijde M."/>
            <person name="Katinka M."/>
            <person name="Mock T."/>
            <person name="Valentin K."/>
            <person name="Verret F."/>
            <person name="Berges J.A."/>
            <person name="Brownlee C."/>
            <person name="Cadoret J.P."/>
            <person name="Chiovitti A."/>
            <person name="Choi C.J."/>
            <person name="Coesel S."/>
            <person name="De Martino A."/>
            <person name="Detter J.C."/>
            <person name="Durkin C."/>
            <person name="Falciatore A."/>
            <person name="Fournet J."/>
            <person name="Haruta M."/>
            <person name="Huysman M.J."/>
            <person name="Jenkins B.D."/>
            <person name="Jiroutova K."/>
            <person name="Jorgensen R.E."/>
            <person name="Joubert Y."/>
            <person name="Kaplan A."/>
            <person name="Kroger N."/>
            <person name="Kroth P.G."/>
            <person name="La Roche J."/>
            <person name="Lindquist E."/>
            <person name="Lommer M."/>
            <person name="Martin-Jezequel V."/>
            <person name="Lopez P.J."/>
            <person name="Lucas S."/>
            <person name="Mangogna M."/>
            <person name="McGinnis K."/>
            <person name="Medlin L.K."/>
            <person name="Montsant A."/>
            <person name="Oudot-Le Secq M.P."/>
            <person name="Napoli C."/>
            <person name="Obornik M."/>
            <person name="Parker M.S."/>
            <person name="Petit J.L."/>
            <person name="Porcel B.M."/>
            <person name="Poulsen N."/>
            <person name="Robison M."/>
            <person name="Rychlewski L."/>
            <person name="Rynearson T.A."/>
            <person name="Schmutz J."/>
            <person name="Shapiro H."/>
            <person name="Siaut M."/>
            <person name="Stanley M."/>
            <person name="Sussman M.R."/>
            <person name="Taylor A.R."/>
            <person name="Vardi A."/>
            <person name="von Dassow P."/>
            <person name="Vyverman W."/>
            <person name="Willis A."/>
            <person name="Wyrwicz L.S."/>
            <person name="Rokhsar D.S."/>
            <person name="Weissenbach J."/>
            <person name="Armbrust E.V."/>
            <person name="Green B.R."/>
            <person name="Van de Peer Y."/>
            <person name="Grigoriev I.V."/>
        </authorList>
    </citation>
    <scope>NUCLEOTIDE SEQUENCE [LARGE SCALE GENOMIC DNA]</scope>
    <source>
        <strain evidence="5 6">CCAP 1055/1</strain>
    </source>
</reference>
<dbReference type="InterPro" id="IPR024156">
    <property type="entry name" value="Small_GTPase_ARF"/>
</dbReference>
<dbReference type="RefSeq" id="XP_002176465.1">
    <property type="nucleotide sequence ID" value="XM_002176429.1"/>
</dbReference>
<keyword evidence="6" id="KW-1185">Reference proteome</keyword>
<dbReference type="GO" id="GO:0006886">
    <property type="term" value="P:intracellular protein transport"/>
    <property type="evidence" value="ECO:0007669"/>
    <property type="project" value="TreeGrafter"/>
</dbReference>
<name>B7S4H8_PHATC</name>
<feature type="binding site" evidence="3">
    <location>
        <begin position="24"/>
        <end position="31"/>
    </location>
    <ligand>
        <name>GTP</name>
        <dbReference type="ChEBI" id="CHEBI:37565"/>
    </ligand>
</feature>
<dbReference type="PANTHER" id="PTHR45909:SF1">
    <property type="entry name" value="ADP-RIBOSYLATION FACTOR-RELATED PROTEIN 1"/>
    <property type="match status" value="1"/>
</dbReference>
<dbReference type="GO" id="GO:0003924">
    <property type="term" value="F:GTPase activity"/>
    <property type="evidence" value="ECO:0007669"/>
    <property type="project" value="InterPro"/>
</dbReference>
<dbReference type="OrthoDB" id="49005at2759"/>
<dbReference type="AlphaFoldDB" id="B7S4H8"/>
<keyword evidence="2 3" id="KW-0342">GTP-binding</keyword>
<dbReference type="InterPro" id="IPR006689">
    <property type="entry name" value="Small_GTPase_ARF/SAR"/>
</dbReference>
<feature type="binding site" evidence="4">
    <location>
        <position position="52"/>
    </location>
    <ligand>
        <name>Mg(2+)</name>
        <dbReference type="ChEBI" id="CHEBI:18420"/>
    </ligand>
</feature>
<accession>B7S4H8</accession>
<dbReference type="Pfam" id="PF00025">
    <property type="entry name" value="Arf"/>
    <property type="match status" value="1"/>
</dbReference>
<dbReference type="eggNOG" id="KOG0076">
    <property type="taxonomic scope" value="Eukaryota"/>
</dbReference>
<reference evidence="6" key="2">
    <citation type="submission" date="2008-08" db="EMBL/GenBank/DDBJ databases">
        <authorList>
            <consortium name="Diatom Consortium"/>
            <person name="Grigoriev I."/>
            <person name="Grimwood J."/>
            <person name="Kuo A."/>
            <person name="Otillar R.P."/>
            <person name="Salamov A."/>
            <person name="Detter J.C."/>
            <person name="Lindquist E."/>
            <person name="Shapiro H."/>
            <person name="Lucas S."/>
            <person name="Glavina del Rio T."/>
            <person name="Pitluck S."/>
            <person name="Rokhsar D."/>
            <person name="Bowler C."/>
        </authorList>
    </citation>
    <scope>GENOME REANNOTATION</scope>
    <source>
        <strain evidence="6">CCAP 1055/1</strain>
    </source>
</reference>
<dbReference type="InterPro" id="IPR027417">
    <property type="entry name" value="P-loop_NTPase"/>
</dbReference>
<feature type="binding site" evidence="3">
    <location>
        <position position="74"/>
    </location>
    <ligand>
        <name>GTP</name>
        <dbReference type="ChEBI" id="CHEBI:37565"/>
    </ligand>
</feature>
<sequence>MFSLLTGVYNSYLASPQLNIVLVGASGTGKTTTLERLKAKHKMLPLHRIRPTIGTNVGKVEIGGAKCSFYDVGGRLRDLWERYYADADAVIFV</sequence>
<keyword evidence="4" id="KW-0460">Magnesium</keyword>
<evidence type="ECO:0000256" key="2">
    <source>
        <dbReference type="ARBA" id="ARBA00023134"/>
    </source>
</evidence>
<feature type="non-terminal residue" evidence="5">
    <location>
        <position position="93"/>
    </location>
</feature>